<dbReference type="OrthoDB" id="3251442at2759"/>
<evidence type="ECO:0000313" key="2">
    <source>
        <dbReference type="EMBL" id="KAJ2932968.1"/>
    </source>
</evidence>
<protein>
    <submittedName>
        <fullName evidence="2">Uncharacterized protein</fullName>
    </submittedName>
</protein>
<feature type="non-terminal residue" evidence="2">
    <location>
        <position position="1"/>
    </location>
</feature>
<feature type="region of interest" description="Disordered" evidence="1">
    <location>
        <begin position="175"/>
        <end position="206"/>
    </location>
</feature>
<reference evidence="2" key="1">
    <citation type="submission" date="2022-06" db="EMBL/GenBank/DDBJ databases">
        <title>Genome Sequence of Candolleomyces eurysporus.</title>
        <authorList>
            <person name="Buettner E."/>
        </authorList>
    </citation>
    <scope>NUCLEOTIDE SEQUENCE</scope>
    <source>
        <strain evidence="2">VTCC 930004</strain>
    </source>
</reference>
<keyword evidence="3" id="KW-1185">Reference proteome</keyword>
<dbReference type="EMBL" id="JANBPK010000754">
    <property type="protein sequence ID" value="KAJ2932968.1"/>
    <property type="molecule type" value="Genomic_DNA"/>
</dbReference>
<evidence type="ECO:0000256" key="1">
    <source>
        <dbReference type="SAM" id="MobiDB-lite"/>
    </source>
</evidence>
<dbReference type="PANTHER" id="PTHR10775">
    <property type="entry name" value="OS08G0208400 PROTEIN"/>
    <property type="match status" value="1"/>
</dbReference>
<dbReference type="PANTHER" id="PTHR10775:SF185">
    <property type="entry name" value="OS08G0208400 PROTEIN"/>
    <property type="match status" value="1"/>
</dbReference>
<accession>A0A9W8JGA9</accession>
<proteinExistence type="predicted"/>
<name>A0A9W8JGA9_9AGAR</name>
<feature type="region of interest" description="Disordered" evidence="1">
    <location>
        <begin position="1"/>
        <end position="33"/>
    </location>
</feature>
<dbReference type="Pfam" id="PF02992">
    <property type="entry name" value="Transposase_21"/>
    <property type="match status" value="1"/>
</dbReference>
<evidence type="ECO:0000313" key="3">
    <source>
        <dbReference type="Proteomes" id="UP001140091"/>
    </source>
</evidence>
<feature type="region of interest" description="Disordered" evidence="1">
    <location>
        <begin position="92"/>
        <end position="111"/>
    </location>
</feature>
<gene>
    <name evidence="2" type="ORF">H1R20_g4108</name>
</gene>
<dbReference type="AlphaFoldDB" id="A0A9W8JGA9"/>
<sequence length="435" mass="48412">MPATRSKRKANDLPKVGRPARNLKTPKQAKATPEPPVYCPCCDAFVSRQTAWRHAKGQNVPMRARAAQATRYLIDASKNTLQNLLAKVTTPSASPVSHASSRFSGSQATSSPIIPEDVEIGLDANEDLGRVAPGANANVSPPPPDADFGIESNDAPAFPASPTVEEWSNRHRATVEEVDSDDEVSEAGGDSGLDNGDWGSEGWGMGQEDAWTAEDYMREEFERSVGDLEGFLTDEDIALLRAFSLKVEDNLSDATFDKFRYAFPESDLGTYKAAKAKIQYLAGFKPVIYDCCPNSCMAYTGPDYSNLESCPFCGTSRYNSQKQAHKHFTYIPLIPRLQAYFRNPKLKEEMQYRHKFETTDRPPGEDHPIEDVFDSVNYKSLKGTFVNVDGKQYTHTFFNDPRDIALGISTDGFCPFKRRKQTCWPIILFNYNLPP</sequence>
<feature type="compositionally biased region" description="Acidic residues" evidence="1">
    <location>
        <begin position="176"/>
        <end position="185"/>
    </location>
</feature>
<dbReference type="InterPro" id="IPR004242">
    <property type="entry name" value="Transposase_21"/>
</dbReference>
<comment type="caution">
    <text evidence="2">The sequence shown here is derived from an EMBL/GenBank/DDBJ whole genome shotgun (WGS) entry which is preliminary data.</text>
</comment>
<dbReference type="Proteomes" id="UP001140091">
    <property type="component" value="Unassembled WGS sequence"/>
</dbReference>
<organism evidence="2 3">
    <name type="scientific">Candolleomyces eurysporus</name>
    <dbReference type="NCBI Taxonomy" id="2828524"/>
    <lineage>
        <taxon>Eukaryota</taxon>
        <taxon>Fungi</taxon>
        <taxon>Dikarya</taxon>
        <taxon>Basidiomycota</taxon>
        <taxon>Agaricomycotina</taxon>
        <taxon>Agaricomycetes</taxon>
        <taxon>Agaricomycetidae</taxon>
        <taxon>Agaricales</taxon>
        <taxon>Agaricineae</taxon>
        <taxon>Psathyrellaceae</taxon>
        <taxon>Candolleomyces</taxon>
    </lineage>
</organism>